<comment type="similarity">
    <text evidence="1">Belongs to the SAPAP family.</text>
</comment>
<feature type="region of interest" description="Disordered" evidence="2">
    <location>
        <begin position="271"/>
        <end position="295"/>
    </location>
</feature>
<evidence type="ECO:0000313" key="3">
    <source>
        <dbReference type="EMBL" id="KAI2649434.1"/>
    </source>
</evidence>
<feature type="compositionally biased region" description="Basic and acidic residues" evidence="2">
    <location>
        <begin position="1119"/>
        <end position="1131"/>
    </location>
</feature>
<feature type="region of interest" description="Disordered" evidence="2">
    <location>
        <begin position="1119"/>
        <end position="1200"/>
    </location>
</feature>
<gene>
    <name evidence="3" type="ORF">H4Q32_015389</name>
</gene>
<feature type="compositionally biased region" description="Polar residues" evidence="2">
    <location>
        <begin position="407"/>
        <end position="418"/>
    </location>
</feature>
<feature type="compositionally biased region" description="Basic and acidic residues" evidence="2">
    <location>
        <begin position="1147"/>
        <end position="1166"/>
    </location>
</feature>
<feature type="region of interest" description="Disordered" evidence="2">
    <location>
        <begin position="973"/>
        <end position="1002"/>
    </location>
</feature>
<proteinExistence type="inferred from homology"/>
<accession>A0ABQ8LFE5</accession>
<feature type="compositionally biased region" description="Low complexity" evidence="2">
    <location>
        <begin position="786"/>
        <end position="803"/>
    </location>
</feature>
<feature type="compositionally biased region" description="Polar residues" evidence="2">
    <location>
        <begin position="770"/>
        <end position="780"/>
    </location>
</feature>
<sequence length="1200" mass="130494">MKGLGANRSRHLSDNCDPTAGPQEPLCPLAPDPHATFLLSPTVNHYATLDPHLHHFPACVAQTGSRSGTLTSSMSMGMNLGLGLGAPAMISSGTATISSAAAAKMNRLPANLLDQLERHLPLQRDGFSTLQFHRRSRGSKQRSESPSRIRNLVQSVQKLFAKSQSLEVSAVKGSITAGQAGDAAKATRRSKSKDRAKTEGTKRRPRPNLSGFWSSDDGLEDEPPAQPAAGPLAVAYRNPLSMMTLGRAVSDSQAAPRPHPQGYNTIAAHSLKSSKSSGDLKPTVSLPPSTGQTGEHALVKRGSWSTLTLSQARQVLQKGSATVNRTLLKSKSCHGQEMTCNFLQVPAGDWSGTLGKAGGGAGEIPCRRMRSGSYVKAMGDMEDSDDSDSPPSPKPSPKTAARRQSYLKATQHSLSEQQPLLPPRKPSPCPFMRKQFGVVWSPLQSTTSVPHLYSCMPSLCEVSTNRSLDNLDCLMGADEAGLQHWDVDGGFGQRCSTLGRGSNMSQSTLKRRPHLSPCEARLWAGSGRLPRRLRTGRFNLHVSFQVEQGYRASAAYSQLESQAVEALDLPTPTCFRSRSHSYLRAIQAGCSQDDDTGSTWMLGSVERKDIIAGWFGSNTETKRTLSVDHLIVFFQFYVTGWKYAVEADRFTQQRKRKRCVDFCTRARVRERASEHAHSASRRVACAGFGMCSGLPSAGMRGMLSRFEYVNAWLCLISSCCSQAGAAGKKTCEETLYWVSTCTAVCKKNPPPIPPRTTSKPYIAVTVQSSTESAQDTYLDSQDQRSEVNSQSGRSNSSDSIASSRTGSLVKGAKRPPILPPIPAPREPVPLPSARVTTPPPAIVPPSPAPDTKNEPVSLTVAPEEPQALPKRKLSSIGIQVDCVQPILKEEQTPTTRFQSIGVQVEDGRPLSRFTSMASRQETTDAESQEQSDGKPLENRTPHQSLDCGSSCVHKPSRADVMRTASASLQEKLDPALDPSCLPPPDPSLQAGSGSVNGAVEQPGGSACLRDGRWFQKLLQAETDRMEAWCQQMDQETKDKQLSEEVLGKVRSAVGSAQLLMSQKFQQFQGLCEQNLDVNAQPRPTAQDLAGFWDLLQLSIEDISMKFDELHLLRSNDWKMSETQDKKEEKKSAPSHTPKKTVKVKTTGGKEKSSDSVAEKQRQEARKRLMAAKRAVSERQNSATESAESIEIYVPEAQTRL</sequence>
<name>A0ABQ8LFE5_LABRO</name>
<feature type="region of interest" description="Disordered" evidence="2">
    <location>
        <begin position="770"/>
        <end position="856"/>
    </location>
</feature>
<dbReference type="Pfam" id="PF03359">
    <property type="entry name" value="GKAP"/>
    <property type="match status" value="1"/>
</dbReference>
<feature type="region of interest" description="Disordered" evidence="2">
    <location>
        <begin position="1"/>
        <end position="28"/>
    </location>
</feature>
<dbReference type="EMBL" id="JACTAM010000023">
    <property type="protein sequence ID" value="KAI2649434.1"/>
    <property type="molecule type" value="Genomic_DNA"/>
</dbReference>
<protein>
    <submittedName>
        <fullName evidence="3">Disks large-associated protein 4</fullName>
    </submittedName>
</protein>
<reference evidence="3 4" key="1">
    <citation type="submission" date="2022-01" db="EMBL/GenBank/DDBJ databases">
        <title>A high-quality chromosome-level genome assembly of rohu carp, Labeo rohita.</title>
        <authorList>
            <person name="Arick M.A. II"/>
            <person name="Hsu C.-Y."/>
            <person name="Magbanua Z."/>
            <person name="Pechanova O."/>
            <person name="Grover C."/>
            <person name="Miller E."/>
            <person name="Thrash A."/>
            <person name="Ezzel L."/>
            <person name="Alam S."/>
            <person name="Benzie J."/>
            <person name="Hamilton M."/>
            <person name="Karsi A."/>
            <person name="Lawrence M.L."/>
            <person name="Peterson D.G."/>
        </authorList>
    </citation>
    <scope>NUCLEOTIDE SEQUENCE [LARGE SCALE GENOMIC DNA]</scope>
    <source>
        <strain evidence="4">BAU-BD-2019</strain>
        <tissue evidence="3">Blood</tissue>
    </source>
</reference>
<feature type="region of interest" description="Disordered" evidence="2">
    <location>
        <begin position="175"/>
        <end position="230"/>
    </location>
</feature>
<evidence type="ECO:0000313" key="4">
    <source>
        <dbReference type="Proteomes" id="UP000830375"/>
    </source>
</evidence>
<evidence type="ECO:0000256" key="1">
    <source>
        <dbReference type="ARBA" id="ARBA00008839"/>
    </source>
</evidence>
<dbReference type="PANTHER" id="PTHR12353:SF32">
    <property type="entry name" value="DISKS LARGE-ASSOCIATED PROTEIN 4"/>
    <property type="match status" value="1"/>
</dbReference>
<feature type="region of interest" description="Disordered" evidence="2">
    <location>
        <begin position="916"/>
        <end position="951"/>
    </location>
</feature>
<feature type="region of interest" description="Disordered" evidence="2">
    <location>
        <begin position="127"/>
        <end position="149"/>
    </location>
</feature>
<feature type="compositionally biased region" description="Pro residues" evidence="2">
    <location>
        <begin position="816"/>
        <end position="830"/>
    </location>
</feature>
<evidence type="ECO:0000256" key="2">
    <source>
        <dbReference type="SAM" id="MobiDB-lite"/>
    </source>
</evidence>
<feature type="region of interest" description="Disordered" evidence="2">
    <location>
        <begin position="378"/>
        <end position="428"/>
    </location>
</feature>
<feature type="compositionally biased region" description="Basic and acidic residues" evidence="2">
    <location>
        <begin position="193"/>
        <end position="202"/>
    </location>
</feature>
<keyword evidence="4" id="KW-1185">Reference proteome</keyword>
<organism evidence="3 4">
    <name type="scientific">Labeo rohita</name>
    <name type="common">Indian major carp</name>
    <name type="synonym">Cyprinus rohita</name>
    <dbReference type="NCBI Taxonomy" id="84645"/>
    <lineage>
        <taxon>Eukaryota</taxon>
        <taxon>Metazoa</taxon>
        <taxon>Chordata</taxon>
        <taxon>Craniata</taxon>
        <taxon>Vertebrata</taxon>
        <taxon>Euteleostomi</taxon>
        <taxon>Actinopterygii</taxon>
        <taxon>Neopterygii</taxon>
        <taxon>Teleostei</taxon>
        <taxon>Ostariophysi</taxon>
        <taxon>Cypriniformes</taxon>
        <taxon>Cyprinidae</taxon>
        <taxon>Labeoninae</taxon>
        <taxon>Labeonini</taxon>
        <taxon>Labeo</taxon>
    </lineage>
</organism>
<feature type="compositionally biased region" description="Polar residues" evidence="2">
    <location>
        <begin position="1177"/>
        <end position="1186"/>
    </location>
</feature>
<dbReference type="Proteomes" id="UP000830375">
    <property type="component" value="Unassembled WGS sequence"/>
</dbReference>
<dbReference type="InterPro" id="IPR005026">
    <property type="entry name" value="SAPAP"/>
</dbReference>
<feature type="compositionally biased region" description="Basic and acidic residues" evidence="2">
    <location>
        <begin position="931"/>
        <end position="940"/>
    </location>
</feature>
<comment type="caution">
    <text evidence="3">The sequence shown here is derived from an EMBL/GenBank/DDBJ whole genome shotgun (WGS) entry which is preliminary data.</text>
</comment>
<feature type="compositionally biased region" description="Pro residues" evidence="2">
    <location>
        <begin position="837"/>
        <end position="848"/>
    </location>
</feature>
<dbReference type="PANTHER" id="PTHR12353">
    <property type="entry name" value="DISKS LARGE-ASSOCIATED PROTEIN DAP SAP90/PSD-95-ASSOCIATED PROTEIN"/>
    <property type="match status" value="1"/>
</dbReference>